<dbReference type="Gene3D" id="3.40.50.300">
    <property type="entry name" value="P-loop containing nucleotide triphosphate hydrolases"/>
    <property type="match status" value="1"/>
</dbReference>
<dbReference type="GO" id="GO:0070300">
    <property type="term" value="F:phosphatidic acid binding"/>
    <property type="evidence" value="ECO:0007669"/>
    <property type="project" value="TreeGrafter"/>
</dbReference>
<feature type="domain" description="NadR/Ttd14 AAA" evidence="2">
    <location>
        <begin position="100"/>
        <end position="281"/>
    </location>
</feature>
<dbReference type="FunFam" id="2.40.320.10:FF:000003">
    <property type="entry name" value="Uncharacterized protein, isoform C"/>
    <property type="match status" value="1"/>
</dbReference>
<dbReference type="InterPro" id="IPR053227">
    <property type="entry name" value="TRPL-trafficking_regulator"/>
</dbReference>
<dbReference type="Pfam" id="PF13521">
    <property type="entry name" value="AAA_28"/>
    <property type="match status" value="1"/>
</dbReference>
<accession>A0AAE1D3R0</accession>
<evidence type="ECO:0000259" key="2">
    <source>
        <dbReference type="Pfam" id="PF13521"/>
    </source>
</evidence>
<dbReference type="InterPro" id="IPR038727">
    <property type="entry name" value="NadR/Ttd14_AAA_dom"/>
</dbReference>
<dbReference type="Gene3D" id="2.40.320.10">
    <property type="entry name" value="Hypothetical Protein Pfu-838710-001"/>
    <property type="match status" value="1"/>
</dbReference>
<proteinExistence type="predicted"/>
<evidence type="ECO:0000313" key="4">
    <source>
        <dbReference type="Proteomes" id="UP001283361"/>
    </source>
</evidence>
<sequence>MVAIRFGGRGLVYYYSVYCRAYVCGFPRVQSLVQSYQIVGNDLNSKPIALRSFQTLRWCGKHASRLSEIEVNNTGLRSNSSTKVIDMSQNGSENRHKFHKVVLTGGPSGGKTTGQTRLSTFFENLGWKVYRAPESAYGYLSGGVIFQDLTREQAFTLQEDIIKTMVTIEDTFIHLAQTRNTDVLLICDRGTMDGSAYISRDDWEKMKLKNGWNDVDLRDNRYNQVIHMVSAARGAEAFYTCAGHKTRKEDFEGARQIDTITADAWVGHPYYDVIDNSTDFEGKISRMIAAVCVRVGIDLGDRLAPNSVKRKFLVSGMADDEQFPHYQEFHVVHDYLVTPSRKMQARLRKRGQRGSWTYTHTIRRPEINDQSVELRMPISEKDYDILMAQRDDQHYTVFKVRRCFLWNNQYFQLDMYQDPAPPRCQGLMLLETFTTQKDVPELPGFLQVEREVTTEPKYSMFNLSQKGVNSTELEEASPSKQTKIDGENSLY</sequence>
<dbReference type="Proteomes" id="UP001283361">
    <property type="component" value="Unassembled WGS sequence"/>
</dbReference>
<name>A0AAE1D3R0_9GAST</name>
<gene>
    <name evidence="3" type="ORF">RRG08_027526</name>
</gene>
<dbReference type="InterPro" id="IPR033469">
    <property type="entry name" value="CYTH-like_dom_sf"/>
</dbReference>
<feature type="region of interest" description="Disordered" evidence="1">
    <location>
        <begin position="469"/>
        <end position="491"/>
    </location>
</feature>
<feature type="compositionally biased region" description="Basic and acidic residues" evidence="1">
    <location>
        <begin position="482"/>
        <end position="491"/>
    </location>
</feature>
<dbReference type="PANTHER" id="PTHR34932">
    <property type="entry name" value="TRPL TRANSLOCATION DEFECT PROTEIN 14"/>
    <property type="match status" value="1"/>
</dbReference>
<keyword evidence="4" id="KW-1185">Reference proteome</keyword>
<dbReference type="GO" id="GO:0005525">
    <property type="term" value="F:GTP binding"/>
    <property type="evidence" value="ECO:0007669"/>
    <property type="project" value="TreeGrafter"/>
</dbReference>
<comment type="caution">
    <text evidence="3">The sequence shown here is derived from an EMBL/GenBank/DDBJ whole genome shotgun (WGS) entry which is preliminary data.</text>
</comment>
<evidence type="ECO:0000256" key="1">
    <source>
        <dbReference type="SAM" id="MobiDB-lite"/>
    </source>
</evidence>
<dbReference type="SUPFAM" id="SSF55154">
    <property type="entry name" value="CYTH-like phosphatases"/>
    <property type="match status" value="1"/>
</dbReference>
<dbReference type="AlphaFoldDB" id="A0AAE1D3R0"/>
<evidence type="ECO:0000313" key="3">
    <source>
        <dbReference type="EMBL" id="KAK3755268.1"/>
    </source>
</evidence>
<organism evidence="3 4">
    <name type="scientific">Elysia crispata</name>
    <name type="common">lettuce slug</name>
    <dbReference type="NCBI Taxonomy" id="231223"/>
    <lineage>
        <taxon>Eukaryota</taxon>
        <taxon>Metazoa</taxon>
        <taxon>Spiralia</taxon>
        <taxon>Lophotrochozoa</taxon>
        <taxon>Mollusca</taxon>
        <taxon>Gastropoda</taxon>
        <taxon>Heterobranchia</taxon>
        <taxon>Euthyneura</taxon>
        <taxon>Panpulmonata</taxon>
        <taxon>Sacoglossa</taxon>
        <taxon>Placobranchoidea</taxon>
        <taxon>Plakobranchidae</taxon>
        <taxon>Elysia</taxon>
    </lineage>
</organism>
<reference evidence="3" key="1">
    <citation type="journal article" date="2023" name="G3 (Bethesda)">
        <title>A reference genome for the long-term kleptoplast-retaining sea slug Elysia crispata morphotype clarki.</title>
        <authorList>
            <person name="Eastman K.E."/>
            <person name="Pendleton A.L."/>
            <person name="Shaikh M.A."/>
            <person name="Suttiyut T."/>
            <person name="Ogas R."/>
            <person name="Tomko P."/>
            <person name="Gavelis G."/>
            <person name="Widhalm J.R."/>
            <person name="Wisecaver J.H."/>
        </authorList>
    </citation>
    <scope>NUCLEOTIDE SEQUENCE</scope>
    <source>
        <strain evidence="3">ECLA1</strain>
    </source>
</reference>
<protein>
    <recommendedName>
        <fullName evidence="2">NadR/Ttd14 AAA domain-containing protein</fullName>
    </recommendedName>
</protein>
<dbReference type="PANTHER" id="PTHR34932:SF1">
    <property type="entry name" value="TRPL TRANSLOCATION DEFECT PROTEIN 14"/>
    <property type="match status" value="1"/>
</dbReference>
<dbReference type="GO" id="GO:0045494">
    <property type="term" value="P:photoreceptor cell maintenance"/>
    <property type="evidence" value="ECO:0007669"/>
    <property type="project" value="TreeGrafter"/>
</dbReference>
<dbReference type="EMBL" id="JAWDGP010005603">
    <property type="protein sequence ID" value="KAK3755268.1"/>
    <property type="molecule type" value="Genomic_DNA"/>
</dbReference>
<dbReference type="GO" id="GO:0035091">
    <property type="term" value="F:phosphatidylinositol binding"/>
    <property type="evidence" value="ECO:0007669"/>
    <property type="project" value="TreeGrafter"/>
</dbReference>
<dbReference type="InterPro" id="IPR027417">
    <property type="entry name" value="P-loop_NTPase"/>
</dbReference>